<name>A0A068NPT2_FIMGI</name>
<gene>
    <name evidence="5" type="ORF">OP10G_2083</name>
</gene>
<sequence>MSLEIVQVYGVASRVGLPITGLRRFGVPPGGAFDRESARLANALVGNPAGTLVWELGMANALFRATSGGMVAVVGAPAPVTIDGRAAPAESTFPVRAGSELHIGPPAEGARVYVAHRSGLTRGPRRLATGLESLSAGPIRVVAGPQADAVNWRSFASDLKVGMASDRVGIRIEGQTPPHDIEAPSEPACVGAIQISGGGGLLVLGPDGPTIGGYPKIAVVIDADVDRLGQLRPGSRVEFLEVSLDEARTLRQEREARLTRQCAELSLVARTA</sequence>
<accession>A0A068NPT2</accession>
<dbReference type="RefSeq" id="WP_025225977.1">
    <property type="nucleotide sequence ID" value="NZ_CP007139.1"/>
</dbReference>
<dbReference type="PANTHER" id="PTHR43309">
    <property type="entry name" value="5-OXOPROLINASE SUBUNIT C"/>
    <property type="match status" value="1"/>
</dbReference>
<dbReference type="KEGG" id="fgi:OP10G_2083"/>
<evidence type="ECO:0000256" key="1">
    <source>
        <dbReference type="ARBA" id="ARBA00022741"/>
    </source>
</evidence>
<keyword evidence="2 5" id="KW-0378">Hydrolase</keyword>
<dbReference type="EMBL" id="CP007139">
    <property type="protein sequence ID" value="AIE85451.1"/>
    <property type="molecule type" value="Genomic_DNA"/>
</dbReference>
<dbReference type="STRING" id="661478.OP10G_2083"/>
<dbReference type="AlphaFoldDB" id="A0A068NPT2"/>
<evidence type="ECO:0000259" key="4">
    <source>
        <dbReference type="SMART" id="SM00797"/>
    </source>
</evidence>
<evidence type="ECO:0000313" key="5">
    <source>
        <dbReference type="EMBL" id="AIE85451.1"/>
    </source>
</evidence>
<dbReference type="PANTHER" id="PTHR43309:SF3">
    <property type="entry name" value="5-OXOPROLINASE SUBUNIT C"/>
    <property type="match status" value="1"/>
</dbReference>
<keyword evidence="6" id="KW-1185">Reference proteome</keyword>
<dbReference type="InterPro" id="IPR029000">
    <property type="entry name" value="Cyclophilin-like_dom_sf"/>
</dbReference>
<dbReference type="GO" id="GO:0005524">
    <property type="term" value="F:ATP binding"/>
    <property type="evidence" value="ECO:0007669"/>
    <property type="project" value="UniProtKB-KW"/>
</dbReference>
<dbReference type="GO" id="GO:0016787">
    <property type="term" value="F:hydrolase activity"/>
    <property type="evidence" value="ECO:0007669"/>
    <property type="project" value="UniProtKB-KW"/>
</dbReference>
<dbReference type="Pfam" id="PF02626">
    <property type="entry name" value="CT_A_B"/>
    <property type="match status" value="2"/>
</dbReference>
<protein>
    <submittedName>
        <fullName evidence="5">Allophanate hydrolase subunit 2</fullName>
    </submittedName>
</protein>
<reference evidence="5 6" key="1">
    <citation type="journal article" date="2014" name="PLoS ONE">
        <title>The first complete genome sequence of the class fimbriimonadia in the phylum armatimonadetes.</title>
        <authorList>
            <person name="Hu Z.Y."/>
            <person name="Wang Y.Z."/>
            <person name="Im W.T."/>
            <person name="Wang S.Y."/>
            <person name="Zhao G.P."/>
            <person name="Zheng H.J."/>
            <person name="Quan Z.X."/>
        </authorList>
    </citation>
    <scope>NUCLEOTIDE SEQUENCE [LARGE SCALE GENOMIC DNA]</scope>
    <source>
        <strain evidence="5">Gsoil 348</strain>
    </source>
</reference>
<dbReference type="SUPFAM" id="SSF50891">
    <property type="entry name" value="Cyclophilin-like"/>
    <property type="match status" value="1"/>
</dbReference>
<keyword evidence="3" id="KW-0067">ATP-binding</keyword>
<evidence type="ECO:0000256" key="3">
    <source>
        <dbReference type="ARBA" id="ARBA00022840"/>
    </source>
</evidence>
<dbReference type="InterPro" id="IPR003778">
    <property type="entry name" value="CT_A_B"/>
</dbReference>
<feature type="domain" description="Carboxyltransferase" evidence="4">
    <location>
        <begin position="24"/>
        <end position="257"/>
    </location>
</feature>
<dbReference type="OrthoDB" id="9782422at2"/>
<proteinExistence type="predicted"/>
<dbReference type="Proteomes" id="UP000027982">
    <property type="component" value="Chromosome"/>
</dbReference>
<organism evidence="5 6">
    <name type="scientific">Fimbriimonas ginsengisoli Gsoil 348</name>
    <dbReference type="NCBI Taxonomy" id="661478"/>
    <lineage>
        <taxon>Bacteria</taxon>
        <taxon>Bacillati</taxon>
        <taxon>Armatimonadota</taxon>
        <taxon>Fimbriimonadia</taxon>
        <taxon>Fimbriimonadales</taxon>
        <taxon>Fimbriimonadaceae</taxon>
        <taxon>Fimbriimonas</taxon>
    </lineage>
</organism>
<evidence type="ECO:0000313" key="6">
    <source>
        <dbReference type="Proteomes" id="UP000027982"/>
    </source>
</evidence>
<dbReference type="SMART" id="SM00797">
    <property type="entry name" value="AHS2"/>
    <property type="match status" value="1"/>
</dbReference>
<dbReference type="Gene3D" id="2.40.100.10">
    <property type="entry name" value="Cyclophilin-like"/>
    <property type="match status" value="1"/>
</dbReference>
<dbReference type="HOGENOM" id="CLU_028967_0_3_0"/>
<evidence type="ECO:0000256" key="2">
    <source>
        <dbReference type="ARBA" id="ARBA00022801"/>
    </source>
</evidence>
<dbReference type="InterPro" id="IPR052708">
    <property type="entry name" value="PxpC"/>
</dbReference>
<keyword evidence="1" id="KW-0547">Nucleotide-binding</keyword>
<dbReference type="eggNOG" id="COG1984">
    <property type="taxonomic scope" value="Bacteria"/>
</dbReference>